<gene>
    <name evidence="1" type="ORF">US53_C0027G0011</name>
</gene>
<organism evidence="1 2">
    <name type="scientific">Candidatus Woesebacteria bacterium GW2011_GWA1_37_7</name>
    <dbReference type="NCBI Taxonomy" id="1618545"/>
    <lineage>
        <taxon>Bacteria</taxon>
        <taxon>Candidatus Woeseibacteriota</taxon>
    </lineage>
</organism>
<evidence type="ECO:0000313" key="2">
    <source>
        <dbReference type="Proteomes" id="UP000034591"/>
    </source>
</evidence>
<protein>
    <submittedName>
        <fullName evidence="1">Uncharacterized protein</fullName>
    </submittedName>
</protein>
<reference evidence="1 2" key="1">
    <citation type="journal article" date="2015" name="Nature">
        <title>rRNA introns, odd ribosomes, and small enigmatic genomes across a large radiation of phyla.</title>
        <authorList>
            <person name="Brown C.T."/>
            <person name="Hug L.A."/>
            <person name="Thomas B.C."/>
            <person name="Sharon I."/>
            <person name="Castelle C.J."/>
            <person name="Singh A."/>
            <person name="Wilkins M.J."/>
            <person name="Williams K.H."/>
            <person name="Banfield J.F."/>
        </authorList>
    </citation>
    <scope>NUCLEOTIDE SEQUENCE [LARGE SCALE GENOMIC DNA]</scope>
</reference>
<comment type="caution">
    <text evidence="1">The sequence shown here is derived from an EMBL/GenBank/DDBJ whole genome shotgun (WGS) entry which is preliminary data.</text>
</comment>
<dbReference type="AlphaFoldDB" id="A0A0G0K980"/>
<proteinExistence type="predicted"/>
<sequence>MILPMGVRVVTNKRRQLYEIVKNYNSYFPPGYKGLSRFYIVRDDETTLLRKALATISKKRWMEYRSEIIMKVLSNLNKLEYE</sequence>
<accession>A0A0G0K980</accession>
<dbReference type="Proteomes" id="UP000034591">
    <property type="component" value="Unassembled WGS sequence"/>
</dbReference>
<name>A0A0G0K980_9BACT</name>
<evidence type="ECO:0000313" key="1">
    <source>
        <dbReference type="EMBL" id="KKQ37131.1"/>
    </source>
</evidence>
<dbReference type="STRING" id="1618545.US53_C0027G0011"/>
<dbReference type="EMBL" id="LBTI01000027">
    <property type="protein sequence ID" value="KKQ37131.1"/>
    <property type="molecule type" value="Genomic_DNA"/>
</dbReference>